<gene>
    <name evidence="2" type="ORF">MCHLO_07335</name>
</gene>
<reference evidence="2" key="1">
    <citation type="submission" date="2014-09" db="EMBL/GenBank/DDBJ databases">
        <title>Genome sequence of the luminous mushroom Mycena chlorophos for searching fungal bioluminescence genes.</title>
        <authorList>
            <person name="Tanaka Y."/>
            <person name="Kasuga D."/>
            <person name="Oba Y."/>
            <person name="Hase S."/>
            <person name="Sato K."/>
            <person name="Oba Y."/>
            <person name="Sakakibara Y."/>
        </authorList>
    </citation>
    <scope>NUCLEOTIDE SEQUENCE</scope>
</reference>
<proteinExistence type="predicted"/>
<feature type="region of interest" description="Disordered" evidence="1">
    <location>
        <begin position="1"/>
        <end position="127"/>
    </location>
</feature>
<accession>A0ABQ0LG11</accession>
<evidence type="ECO:0000313" key="3">
    <source>
        <dbReference type="Proteomes" id="UP000815677"/>
    </source>
</evidence>
<keyword evidence="3" id="KW-1185">Reference proteome</keyword>
<feature type="compositionally biased region" description="Low complexity" evidence="1">
    <location>
        <begin position="85"/>
        <end position="94"/>
    </location>
</feature>
<evidence type="ECO:0000313" key="2">
    <source>
        <dbReference type="EMBL" id="GAT50054.1"/>
    </source>
</evidence>
<dbReference type="EMBL" id="DF846186">
    <property type="protein sequence ID" value="GAT50054.1"/>
    <property type="molecule type" value="Genomic_DNA"/>
</dbReference>
<feature type="region of interest" description="Disordered" evidence="1">
    <location>
        <begin position="156"/>
        <end position="178"/>
    </location>
</feature>
<feature type="compositionally biased region" description="Basic and acidic residues" evidence="1">
    <location>
        <begin position="169"/>
        <end position="178"/>
    </location>
</feature>
<protein>
    <submittedName>
        <fullName evidence="2">Uncharacterized protein</fullName>
    </submittedName>
</protein>
<organism evidence="2 3">
    <name type="scientific">Mycena chlorophos</name>
    <name type="common">Agaric fungus</name>
    <name type="synonym">Agaricus chlorophos</name>
    <dbReference type="NCBI Taxonomy" id="658473"/>
    <lineage>
        <taxon>Eukaryota</taxon>
        <taxon>Fungi</taxon>
        <taxon>Dikarya</taxon>
        <taxon>Basidiomycota</taxon>
        <taxon>Agaricomycotina</taxon>
        <taxon>Agaricomycetes</taxon>
        <taxon>Agaricomycetidae</taxon>
        <taxon>Agaricales</taxon>
        <taxon>Marasmiineae</taxon>
        <taxon>Mycenaceae</taxon>
        <taxon>Mycena</taxon>
    </lineage>
</organism>
<sequence length="178" mass="19458">MASPPPPVNIRDFAYPASDPRHFGLYQPADCHTAPTTRPPSPATSKSPSPVATPPKRRVRTLAEVHSQTLNSRKRLRVDQERTQRSSSTRTSASWDDPSKWSDGQTMLDLQDASSEASPADRTPESDRILESCLVVPGVIRDDSALKWTGLEAELDEGFGCGPSATGHPELRLEPMPM</sequence>
<name>A0ABQ0LG11_MYCCL</name>
<dbReference type="Proteomes" id="UP000815677">
    <property type="component" value="Unassembled WGS sequence"/>
</dbReference>
<evidence type="ECO:0000256" key="1">
    <source>
        <dbReference type="SAM" id="MobiDB-lite"/>
    </source>
</evidence>